<evidence type="ECO:0000313" key="3">
    <source>
        <dbReference type="Proteomes" id="UP001159363"/>
    </source>
</evidence>
<organism evidence="2 3">
    <name type="scientific">Dryococelus australis</name>
    <dbReference type="NCBI Taxonomy" id="614101"/>
    <lineage>
        <taxon>Eukaryota</taxon>
        <taxon>Metazoa</taxon>
        <taxon>Ecdysozoa</taxon>
        <taxon>Arthropoda</taxon>
        <taxon>Hexapoda</taxon>
        <taxon>Insecta</taxon>
        <taxon>Pterygota</taxon>
        <taxon>Neoptera</taxon>
        <taxon>Polyneoptera</taxon>
        <taxon>Phasmatodea</taxon>
        <taxon>Verophasmatodea</taxon>
        <taxon>Anareolatae</taxon>
        <taxon>Phasmatidae</taxon>
        <taxon>Eurycanthinae</taxon>
        <taxon>Dryococelus</taxon>
    </lineage>
</organism>
<feature type="compositionally biased region" description="Low complexity" evidence="1">
    <location>
        <begin position="1"/>
        <end position="15"/>
    </location>
</feature>
<comment type="caution">
    <text evidence="2">The sequence shown here is derived from an EMBL/GenBank/DDBJ whole genome shotgun (WGS) entry which is preliminary data.</text>
</comment>
<protein>
    <submittedName>
        <fullName evidence="2">Uncharacterized protein</fullName>
    </submittedName>
</protein>
<reference evidence="2 3" key="1">
    <citation type="submission" date="2023-02" db="EMBL/GenBank/DDBJ databases">
        <title>LHISI_Scaffold_Assembly.</title>
        <authorList>
            <person name="Stuart O.P."/>
            <person name="Cleave R."/>
            <person name="Magrath M.J.L."/>
            <person name="Mikheyev A.S."/>
        </authorList>
    </citation>
    <scope>NUCLEOTIDE SEQUENCE [LARGE SCALE GENOMIC DNA]</scope>
    <source>
        <strain evidence="2">Daus_M_001</strain>
        <tissue evidence="2">Leg muscle</tissue>
    </source>
</reference>
<name>A0ABQ9GCQ3_9NEOP</name>
<proteinExistence type="predicted"/>
<evidence type="ECO:0000256" key="1">
    <source>
        <dbReference type="SAM" id="MobiDB-lite"/>
    </source>
</evidence>
<accession>A0ABQ9GCQ3</accession>
<feature type="compositionally biased region" description="Basic and acidic residues" evidence="1">
    <location>
        <begin position="19"/>
        <end position="33"/>
    </location>
</feature>
<feature type="region of interest" description="Disordered" evidence="1">
    <location>
        <begin position="1"/>
        <end position="53"/>
    </location>
</feature>
<dbReference type="Proteomes" id="UP001159363">
    <property type="component" value="Chromosome 13"/>
</dbReference>
<keyword evidence="3" id="KW-1185">Reference proteome</keyword>
<gene>
    <name evidence="2" type="ORF">PR048_030790</name>
</gene>
<dbReference type="EMBL" id="JARBHB010000014">
    <property type="protein sequence ID" value="KAJ8869218.1"/>
    <property type="molecule type" value="Genomic_DNA"/>
</dbReference>
<evidence type="ECO:0000313" key="2">
    <source>
        <dbReference type="EMBL" id="KAJ8869218.1"/>
    </source>
</evidence>
<sequence>MLHLSLLPLSGAPSGEQGRNLDRHNVYFTRERQPSSQRGPLKSPPWNDNSPPSLHFPRPIPSLGLVYSARVCTHVSLMVSEPDDKKCFNYARTLVATRFDLHGHQGPVFTGQGSVAHRLKMLKTRRISGRLAGAVSGLLRPPAVISGALGLPGGVCLQALKTSFHFFGICLCYGNQAASMPVAAQRCESYKGHNGTHYKSAIAATRRALNWRAVFSSKIIFTACEGNCGSTIASSYVVRCLFTGEHTRYMIPITLRRTSSAGLAGHSKAVHDQLSTFESLALDLIRGGIATYTANSNRRRHKMTSLVRENAELPFANQLTPLTPSELPPRETGYRFPGGGGGVVAPGFSYVGLVPVFSGFSRFPRPLIPAQLNTHYASLTEYSSASCKASLTKCVKSDQTGEGEAFASMKQRRNAGSENPPTSDIVRHDTHVRKSRSDATGIRTPFALIGGEQANRSATEAPIAVRQSAPYNLYSSRRQVRSQFLTHPISAWAANQQRNRHSISLLYTYPFCDIATGPRWNGVLSNSPLT</sequence>